<dbReference type="AlphaFoldDB" id="A0A671K2I3"/>
<reference evidence="15" key="1">
    <citation type="submission" date="2025-08" db="UniProtKB">
        <authorList>
            <consortium name="Ensembl"/>
        </authorList>
    </citation>
    <scope>IDENTIFICATION</scope>
</reference>
<evidence type="ECO:0000256" key="7">
    <source>
        <dbReference type="ARBA" id="ARBA00044551"/>
    </source>
</evidence>
<evidence type="ECO:0000256" key="4">
    <source>
        <dbReference type="ARBA" id="ARBA00022723"/>
    </source>
</evidence>
<keyword evidence="16" id="KW-1185">Reference proteome</keyword>
<evidence type="ECO:0000313" key="16">
    <source>
        <dbReference type="Proteomes" id="UP000472260"/>
    </source>
</evidence>
<dbReference type="InterPro" id="IPR013314">
    <property type="entry name" value="Globin_lamprey/hagfish"/>
</dbReference>
<evidence type="ECO:0000256" key="8">
    <source>
        <dbReference type="ARBA" id="ARBA00044562"/>
    </source>
</evidence>
<dbReference type="PROSITE" id="PS01033">
    <property type="entry name" value="GLOBIN"/>
    <property type="match status" value="1"/>
</dbReference>
<comment type="catalytic activity">
    <reaction evidence="6">
        <text>Fe(II)-heme b-[protein] + nitric oxide + O2 = Fe(III)-heme b-[protein] + nitrate</text>
        <dbReference type="Rhea" id="RHEA:78091"/>
        <dbReference type="Rhea" id="RHEA-COMP:18975"/>
        <dbReference type="Rhea" id="RHEA-COMP:18976"/>
        <dbReference type="ChEBI" id="CHEBI:15379"/>
        <dbReference type="ChEBI" id="CHEBI:16480"/>
        <dbReference type="ChEBI" id="CHEBI:17632"/>
        <dbReference type="ChEBI" id="CHEBI:55376"/>
        <dbReference type="ChEBI" id="CHEBI:60344"/>
    </reaction>
    <physiologicalReaction direction="left-to-right" evidence="6">
        <dbReference type="Rhea" id="RHEA:78092"/>
    </physiologicalReaction>
</comment>
<dbReference type="GO" id="GO:0005506">
    <property type="term" value="F:iron ion binding"/>
    <property type="evidence" value="ECO:0007669"/>
    <property type="project" value="InterPro"/>
</dbReference>
<proteinExistence type="inferred from homology"/>
<reference evidence="15" key="2">
    <citation type="submission" date="2025-09" db="UniProtKB">
        <authorList>
            <consortium name="Ensembl"/>
        </authorList>
    </citation>
    <scope>IDENTIFICATION</scope>
</reference>
<dbReference type="InterPro" id="IPR009050">
    <property type="entry name" value="Globin-like_sf"/>
</dbReference>
<dbReference type="GO" id="GO:0015671">
    <property type="term" value="P:oxygen transport"/>
    <property type="evidence" value="ECO:0007669"/>
    <property type="project" value="InterPro"/>
</dbReference>
<comment type="catalytic activity">
    <reaction evidence="11">
        <text>Fe(III)-heme b-[protein] + nitric oxide + H2O = Fe(II)-heme b-[protein] + nitrite + 2 H(+)</text>
        <dbReference type="Rhea" id="RHEA:77711"/>
        <dbReference type="Rhea" id="RHEA-COMP:18975"/>
        <dbReference type="Rhea" id="RHEA-COMP:18976"/>
        <dbReference type="ChEBI" id="CHEBI:15377"/>
        <dbReference type="ChEBI" id="CHEBI:15378"/>
        <dbReference type="ChEBI" id="CHEBI:16301"/>
        <dbReference type="ChEBI" id="CHEBI:16480"/>
        <dbReference type="ChEBI" id="CHEBI:55376"/>
        <dbReference type="ChEBI" id="CHEBI:60344"/>
    </reaction>
    <physiologicalReaction direction="right-to-left" evidence="11">
        <dbReference type="Rhea" id="RHEA:77713"/>
    </physiologicalReaction>
</comment>
<evidence type="ECO:0000256" key="3">
    <source>
        <dbReference type="ARBA" id="ARBA00022617"/>
    </source>
</evidence>
<dbReference type="Ensembl" id="ENSSANT00000000354.1">
    <property type="protein sequence ID" value="ENSSANP00000000303.1"/>
    <property type="gene ID" value="ENSSANG00000000226.1"/>
</dbReference>
<dbReference type="GO" id="GO:0019825">
    <property type="term" value="F:oxygen binding"/>
    <property type="evidence" value="ECO:0007669"/>
    <property type="project" value="InterPro"/>
</dbReference>
<keyword evidence="3" id="KW-0349">Heme</keyword>
<evidence type="ECO:0000256" key="11">
    <source>
        <dbReference type="ARBA" id="ARBA00048118"/>
    </source>
</evidence>
<feature type="transmembrane region" description="Helical" evidence="13">
    <location>
        <begin position="155"/>
        <end position="173"/>
    </location>
</feature>
<protein>
    <recommendedName>
        <fullName evidence="2">superoxide dismutase</fullName>
        <ecNumber evidence="2">1.15.1.1</ecNumber>
    </recommendedName>
    <alternativeName>
        <fullName evidence="7">Nitrite reductase CYGB</fullName>
    </alternativeName>
    <alternativeName>
        <fullName evidence="9">Pseudoperoxidase CYGB</fullName>
    </alternativeName>
    <alternativeName>
        <fullName evidence="8">Superoxide dismutase CYGB</fullName>
    </alternativeName>
</protein>
<dbReference type="EC" id="1.15.1.1" evidence="2"/>
<feature type="transmembrane region" description="Helical" evidence="13">
    <location>
        <begin position="111"/>
        <end position="135"/>
    </location>
</feature>
<keyword evidence="13" id="KW-1133">Transmembrane helix</keyword>
<evidence type="ECO:0000313" key="15">
    <source>
        <dbReference type="Ensembl" id="ENSSANP00000000303.1"/>
    </source>
</evidence>
<feature type="domain" description="Globin" evidence="14">
    <location>
        <begin position="64"/>
        <end position="166"/>
    </location>
</feature>
<evidence type="ECO:0000256" key="10">
    <source>
        <dbReference type="ARBA" id="ARBA00047393"/>
    </source>
</evidence>
<dbReference type="GO" id="GO:0020037">
    <property type="term" value="F:heme binding"/>
    <property type="evidence" value="ECO:0007669"/>
    <property type="project" value="InterPro"/>
</dbReference>
<keyword evidence="4" id="KW-0479">Metal-binding</keyword>
<name>A0A671K2I3_9TELE</name>
<keyword evidence="13" id="KW-0812">Transmembrane</keyword>
<dbReference type="InterPro" id="IPR000971">
    <property type="entry name" value="Globin"/>
</dbReference>
<sequence length="178" mass="19965">MHTLYSLALRFCCPFRQLRHSSPPPQPLIPTSVPASGASTPWCVCGMEKEREDEETEGRERPEPLTDVELGIIQDTWARVYESCEDVGVFILIRCNKSDRENKSDIKNHDCIVCGAISSLMGSLILSGVMLEILAEDFGECFTPEVHTSWTKLMAALYWYITVAYTEVGWLKLSSSAI</sequence>
<dbReference type="InterPro" id="IPR012292">
    <property type="entry name" value="Globin/Proto"/>
</dbReference>
<comment type="catalytic activity">
    <reaction evidence="12">
        <text>H2O2 + AH2 = A + 2 H2O</text>
        <dbReference type="Rhea" id="RHEA:30275"/>
        <dbReference type="ChEBI" id="CHEBI:13193"/>
        <dbReference type="ChEBI" id="CHEBI:15377"/>
        <dbReference type="ChEBI" id="CHEBI:16240"/>
        <dbReference type="ChEBI" id="CHEBI:17499"/>
    </reaction>
    <physiologicalReaction direction="left-to-right" evidence="12">
        <dbReference type="Rhea" id="RHEA:30276"/>
    </physiologicalReaction>
</comment>
<evidence type="ECO:0000259" key="14">
    <source>
        <dbReference type="PROSITE" id="PS01033"/>
    </source>
</evidence>
<evidence type="ECO:0000256" key="12">
    <source>
        <dbReference type="ARBA" id="ARBA00049899"/>
    </source>
</evidence>
<dbReference type="SUPFAM" id="SSF46458">
    <property type="entry name" value="Globin-like"/>
    <property type="match status" value="1"/>
</dbReference>
<accession>A0A671K2I3</accession>
<evidence type="ECO:0000256" key="6">
    <source>
        <dbReference type="ARBA" id="ARBA00044448"/>
    </source>
</evidence>
<evidence type="ECO:0000256" key="2">
    <source>
        <dbReference type="ARBA" id="ARBA00012682"/>
    </source>
</evidence>
<evidence type="ECO:0000256" key="9">
    <source>
        <dbReference type="ARBA" id="ARBA00044569"/>
    </source>
</evidence>
<dbReference type="Proteomes" id="UP000472260">
    <property type="component" value="Unassembled WGS sequence"/>
</dbReference>
<dbReference type="PANTHER" id="PTHR46783">
    <property type="entry name" value="CYTOGLOBIN"/>
    <property type="match status" value="1"/>
</dbReference>
<evidence type="ECO:0000256" key="13">
    <source>
        <dbReference type="SAM" id="Phobius"/>
    </source>
</evidence>
<dbReference type="GO" id="GO:0004784">
    <property type="term" value="F:superoxide dismutase activity"/>
    <property type="evidence" value="ECO:0007669"/>
    <property type="project" value="UniProtKB-EC"/>
</dbReference>
<evidence type="ECO:0000256" key="1">
    <source>
        <dbReference type="ARBA" id="ARBA00008705"/>
    </source>
</evidence>
<dbReference type="PANTHER" id="PTHR46783:SF1">
    <property type="entry name" value="CYTOGLOBIN-1-RELATED"/>
    <property type="match status" value="1"/>
</dbReference>
<keyword evidence="13" id="KW-0472">Membrane</keyword>
<keyword evidence="5" id="KW-0408">Iron</keyword>
<comment type="similarity">
    <text evidence="1">Belongs to the globin family.</text>
</comment>
<organism evidence="15 16">
    <name type="scientific">Sinocyclocheilus anshuiensis</name>
    <dbReference type="NCBI Taxonomy" id="1608454"/>
    <lineage>
        <taxon>Eukaryota</taxon>
        <taxon>Metazoa</taxon>
        <taxon>Chordata</taxon>
        <taxon>Craniata</taxon>
        <taxon>Vertebrata</taxon>
        <taxon>Euteleostomi</taxon>
        <taxon>Actinopterygii</taxon>
        <taxon>Neopterygii</taxon>
        <taxon>Teleostei</taxon>
        <taxon>Ostariophysi</taxon>
        <taxon>Cypriniformes</taxon>
        <taxon>Cyprinidae</taxon>
        <taxon>Cyprininae</taxon>
        <taxon>Sinocyclocheilus</taxon>
    </lineage>
</organism>
<evidence type="ECO:0000256" key="5">
    <source>
        <dbReference type="ARBA" id="ARBA00023004"/>
    </source>
</evidence>
<comment type="catalytic activity">
    <reaction evidence="10">
        <text>2 superoxide + 2 H(+) = H2O2 + O2</text>
        <dbReference type="Rhea" id="RHEA:20696"/>
        <dbReference type="ChEBI" id="CHEBI:15378"/>
        <dbReference type="ChEBI" id="CHEBI:15379"/>
        <dbReference type="ChEBI" id="CHEBI:16240"/>
        <dbReference type="ChEBI" id="CHEBI:18421"/>
        <dbReference type="EC" id="1.15.1.1"/>
    </reaction>
    <physiologicalReaction direction="left-to-right" evidence="10">
        <dbReference type="Rhea" id="RHEA:20697"/>
    </physiologicalReaction>
</comment>
<dbReference type="Gene3D" id="1.10.490.10">
    <property type="entry name" value="Globins"/>
    <property type="match status" value="2"/>
</dbReference>